<accession>A0A377Q5Q5</accession>
<dbReference type="RefSeq" id="WP_115226513.1">
    <property type="nucleotide sequence ID" value="NZ_CAWOLO010000031.1"/>
</dbReference>
<dbReference type="PANTHER" id="PTHR30034:SF6">
    <property type="entry name" value="YOP PROTEINS TRANSLOCATION PROTEIN Q"/>
    <property type="match status" value="1"/>
</dbReference>
<sequence>MMPLSSLRKVDVASLERSRVLIRLRGAGYTEAVLLPLGTARYIRLRGDLAGVASVIALLDVHAWAGHSMPSLAGIAWHCVDEKLLWNLLVEELTQLTCAEHGLDLTHIEVLELLSTPLVEHTLPCVSMLSGGLFVEALEQEAHPLGANFDFNAVKIELAANLGRSYLAYQTIPTLVLGDVLLIKEIDCQLSCGTHPLFTFELYEEKLMLQDYAEQEESIGVVPVPENQLLDLKKVPVELTFVLFKKMLSMAQLQSIDLGDVIDLPVEAQKNVEIYINNMCFAGGELVQLDDGRLGVEIQRLIRSA</sequence>
<dbReference type="GO" id="GO:0071978">
    <property type="term" value="P:bacterial-type flagellum-dependent swarming motility"/>
    <property type="evidence" value="ECO:0007669"/>
    <property type="project" value="TreeGrafter"/>
</dbReference>
<comment type="similarity">
    <text evidence="1">Belongs to the FliN/MopA/SpaO family.</text>
</comment>
<dbReference type="AlphaFoldDB" id="A0A377Q5Q5"/>
<name>A0A377Q5Q5_9NEIS</name>
<dbReference type="InterPro" id="IPR001543">
    <property type="entry name" value="FliN-like_C"/>
</dbReference>
<evidence type="ECO:0000256" key="1">
    <source>
        <dbReference type="ARBA" id="ARBA00009226"/>
    </source>
</evidence>
<dbReference type="InterPro" id="IPR036429">
    <property type="entry name" value="SpoA-like_sf"/>
</dbReference>
<dbReference type="PRINTS" id="PR00956">
    <property type="entry name" value="FLGMOTORFLIN"/>
</dbReference>
<dbReference type="EMBL" id="UGHR01000001">
    <property type="protein sequence ID" value="STQ90137.1"/>
    <property type="molecule type" value="Genomic_DNA"/>
</dbReference>
<reference evidence="5 7" key="2">
    <citation type="submission" date="2019-03" db="EMBL/GenBank/DDBJ databases">
        <title>Genomic Encyclopedia of Type Strains, Phase IV (KMG-IV): sequencing the most valuable type-strain genomes for metagenomic binning, comparative biology and taxonomic classification.</title>
        <authorList>
            <person name="Goeker M."/>
        </authorList>
    </citation>
    <scope>NUCLEOTIDE SEQUENCE [LARGE SCALE GENOMIC DNA]</scope>
    <source>
        <strain evidence="5 7">DSM 3764</strain>
    </source>
</reference>
<dbReference type="SUPFAM" id="SSF101801">
    <property type="entry name" value="Surface presentation of antigens (SPOA)"/>
    <property type="match status" value="1"/>
</dbReference>
<dbReference type="GO" id="GO:0050918">
    <property type="term" value="P:positive chemotaxis"/>
    <property type="evidence" value="ECO:0007669"/>
    <property type="project" value="TreeGrafter"/>
</dbReference>
<dbReference type="EMBL" id="SMBT01000031">
    <property type="protein sequence ID" value="TCU80248.1"/>
    <property type="molecule type" value="Genomic_DNA"/>
</dbReference>
<evidence type="ECO:0000313" key="7">
    <source>
        <dbReference type="Proteomes" id="UP000295794"/>
    </source>
</evidence>
<evidence type="ECO:0000259" key="2">
    <source>
        <dbReference type="Pfam" id="PF01052"/>
    </source>
</evidence>
<dbReference type="Pfam" id="PF26304">
    <property type="entry name" value="FliMN_C_rel"/>
    <property type="match status" value="1"/>
</dbReference>
<proteinExistence type="inferred from homology"/>
<evidence type="ECO:0000313" key="4">
    <source>
        <dbReference type="EMBL" id="STQ90137.1"/>
    </source>
</evidence>
<organism evidence="4 6">
    <name type="scientific">Iodobacter fluviatilis</name>
    <dbReference type="NCBI Taxonomy" id="537"/>
    <lineage>
        <taxon>Bacteria</taxon>
        <taxon>Pseudomonadati</taxon>
        <taxon>Pseudomonadota</taxon>
        <taxon>Betaproteobacteria</taxon>
        <taxon>Neisseriales</taxon>
        <taxon>Chitinibacteraceae</taxon>
        <taxon>Iodobacter</taxon>
    </lineage>
</organism>
<dbReference type="InterPro" id="IPR058805">
    <property type="entry name" value="SpaO_FliMN_C_rel"/>
</dbReference>
<keyword evidence="7" id="KW-1185">Reference proteome</keyword>
<feature type="domain" description="SpaO FliM/N C-terminal related" evidence="3">
    <location>
        <begin position="153"/>
        <end position="211"/>
    </location>
</feature>
<dbReference type="Pfam" id="PF01052">
    <property type="entry name" value="FliMN_C"/>
    <property type="match status" value="1"/>
</dbReference>
<dbReference type="OrthoDB" id="182173at2"/>
<evidence type="ECO:0000259" key="3">
    <source>
        <dbReference type="Pfam" id="PF26304"/>
    </source>
</evidence>
<evidence type="ECO:0000313" key="6">
    <source>
        <dbReference type="Proteomes" id="UP000255108"/>
    </source>
</evidence>
<dbReference type="PANTHER" id="PTHR30034">
    <property type="entry name" value="FLAGELLAR MOTOR SWITCH PROTEIN FLIM"/>
    <property type="match status" value="1"/>
</dbReference>
<dbReference type="Proteomes" id="UP000295794">
    <property type="component" value="Unassembled WGS sequence"/>
</dbReference>
<dbReference type="GO" id="GO:0009425">
    <property type="term" value="C:bacterial-type flagellum basal body"/>
    <property type="evidence" value="ECO:0007669"/>
    <property type="project" value="InterPro"/>
</dbReference>
<reference evidence="4 6" key="1">
    <citation type="submission" date="2018-06" db="EMBL/GenBank/DDBJ databases">
        <authorList>
            <consortium name="Pathogen Informatics"/>
            <person name="Doyle S."/>
        </authorList>
    </citation>
    <scope>NUCLEOTIDE SEQUENCE [LARGE SCALE GENOMIC DNA]</scope>
    <source>
        <strain evidence="4 6">NCTC11159</strain>
    </source>
</reference>
<evidence type="ECO:0000313" key="5">
    <source>
        <dbReference type="EMBL" id="TCU80248.1"/>
    </source>
</evidence>
<feature type="domain" description="Flagellar motor switch protein FliN-like C-terminal" evidence="2">
    <location>
        <begin position="232"/>
        <end position="302"/>
    </location>
</feature>
<dbReference type="GO" id="GO:0003774">
    <property type="term" value="F:cytoskeletal motor activity"/>
    <property type="evidence" value="ECO:0007669"/>
    <property type="project" value="InterPro"/>
</dbReference>
<dbReference type="InterPro" id="IPR001172">
    <property type="entry name" value="FliN_T3SS_HrcQb"/>
</dbReference>
<protein>
    <submittedName>
        <fullName evidence="5">Type III secretion system YscQ/HrcQ family protein</fullName>
    </submittedName>
    <submittedName>
        <fullName evidence="4">Type III secretion system protein SpaO</fullName>
    </submittedName>
</protein>
<dbReference type="Gene3D" id="2.30.330.10">
    <property type="entry name" value="SpoA-like"/>
    <property type="match status" value="1"/>
</dbReference>
<gene>
    <name evidence="5" type="ORF">EV682_1312</name>
    <name evidence="4" type="ORF">NCTC11159_01199</name>
</gene>
<dbReference type="Proteomes" id="UP000255108">
    <property type="component" value="Unassembled WGS sequence"/>
</dbReference>